<dbReference type="HOGENOM" id="CLU_2684238_0_0_0"/>
<sequence length="74" mass="8423">MGSGNLNPHAINEAIEQRLLLLRTEAARLRTTNRAMPRSWRRAAARLLMRAARWFMHAAERLEVGRLEEQASGA</sequence>
<reference evidence="1 2" key="2">
    <citation type="journal article" date="2011" name="Stand. Genomic Sci.">
        <title>Complete genome sequence of Oceanithermus profundus type strain (506).</title>
        <authorList>
            <person name="Pati A."/>
            <person name="Zhang X."/>
            <person name="Lapidus A."/>
            <person name="Nolan M."/>
            <person name="Lucas S."/>
            <person name="Del Rio T.G."/>
            <person name="Tice H."/>
            <person name="Cheng J.F."/>
            <person name="Tapia R."/>
            <person name="Han C."/>
            <person name="Goodwin L."/>
            <person name="Pitluck S."/>
            <person name="Liolios K."/>
            <person name="Pagani I."/>
            <person name="Ivanova N."/>
            <person name="Mavromatis K."/>
            <person name="Chen A."/>
            <person name="Palaniappan K."/>
            <person name="Hauser L."/>
            <person name="Jeffries C.D."/>
            <person name="Brambilla E.M."/>
            <person name="Rohl A."/>
            <person name="Mwirichia R."/>
            <person name="Rohde M."/>
            <person name="Tindall B.J."/>
            <person name="Sikorski J."/>
            <person name="Wirth R."/>
            <person name="Goker M."/>
            <person name="Woyke T."/>
            <person name="Detter J.C."/>
            <person name="Bristow J."/>
            <person name="Eisen J.A."/>
            <person name="Markowitz V."/>
            <person name="Hugenholtz P."/>
            <person name="Kyrpides N.C."/>
            <person name="Klenk H.P."/>
            <person name="Land M."/>
        </authorList>
    </citation>
    <scope>NUCLEOTIDE SEQUENCE [LARGE SCALE GENOMIC DNA]</scope>
    <source>
        <strain evidence="2">DSM 14977 / NBRC 100410 / VKM B-2274 / 506</strain>
    </source>
</reference>
<evidence type="ECO:0000313" key="2">
    <source>
        <dbReference type="Proteomes" id="UP000008722"/>
    </source>
</evidence>
<organism evidence="1 2">
    <name type="scientific">Oceanithermus profundus (strain DSM 14977 / NBRC 100410 / VKM B-2274 / 506)</name>
    <dbReference type="NCBI Taxonomy" id="670487"/>
    <lineage>
        <taxon>Bacteria</taxon>
        <taxon>Thermotogati</taxon>
        <taxon>Deinococcota</taxon>
        <taxon>Deinococci</taxon>
        <taxon>Thermales</taxon>
        <taxon>Thermaceae</taxon>
        <taxon>Oceanithermus</taxon>
    </lineage>
</organism>
<evidence type="ECO:0000313" key="1">
    <source>
        <dbReference type="EMBL" id="ADR36576.1"/>
    </source>
</evidence>
<keyword evidence="2" id="KW-1185">Reference proteome</keyword>
<dbReference type="RefSeq" id="WP_013457746.1">
    <property type="nucleotide sequence ID" value="NC_014761.1"/>
</dbReference>
<dbReference type="KEGG" id="opr:Ocepr_1119"/>
<accession>E4U7X7</accession>
<protein>
    <submittedName>
        <fullName evidence="1">Uncharacterized protein</fullName>
    </submittedName>
</protein>
<gene>
    <name evidence="1" type="ordered locus">Ocepr_1119</name>
</gene>
<reference evidence="2" key="1">
    <citation type="submission" date="2010-11" db="EMBL/GenBank/DDBJ databases">
        <title>The complete sequence of chromosome of Oceanithermus profundus DSM 14977.</title>
        <authorList>
            <consortium name="US DOE Joint Genome Institute (JGI-PGF)"/>
            <person name="Lucas S."/>
            <person name="Copeland A."/>
            <person name="Lapidus A."/>
            <person name="Bruce D."/>
            <person name="Goodwin L."/>
            <person name="Pitluck S."/>
            <person name="Kyrpides N."/>
            <person name="Mavromatis K."/>
            <person name="Pagani I."/>
            <person name="Ivanova N."/>
            <person name="Zhang X."/>
            <person name="Brettin T."/>
            <person name="Detter J.C."/>
            <person name="Tapia R."/>
            <person name="Han C."/>
            <person name="Land M."/>
            <person name="Hauser L."/>
            <person name="Markowitz V."/>
            <person name="Cheng J.-F."/>
            <person name="Hugenholtz P."/>
            <person name="Woyke T."/>
            <person name="Wu D."/>
            <person name="Tindall B."/>
            <person name="Faehnrich R."/>
            <person name="Brambilla E."/>
            <person name="Klenk H.-P."/>
            <person name="Eisen J.A."/>
        </authorList>
    </citation>
    <scope>NUCLEOTIDE SEQUENCE [LARGE SCALE GENOMIC DNA]</scope>
    <source>
        <strain evidence="2">DSM 14977 / NBRC 100410 / VKM B-2274 / 506</strain>
    </source>
</reference>
<dbReference type="Proteomes" id="UP000008722">
    <property type="component" value="Chromosome"/>
</dbReference>
<dbReference type="EMBL" id="CP002361">
    <property type="protein sequence ID" value="ADR36576.1"/>
    <property type="molecule type" value="Genomic_DNA"/>
</dbReference>
<dbReference type="STRING" id="670487.Ocepr_1119"/>
<proteinExistence type="predicted"/>
<name>E4U7X7_OCEP5</name>
<dbReference type="AlphaFoldDB" id="E4U7X7"/>